<protein>
    <submittedName>
        <fullName evidence="6">Aldehyde dehydrogenase</fullName>
    </submittedName>
</protein>
<evidence type="ECO:0000259" key="5">
    <source>
        <dbReference type="Pfam" id="PF00171"/>
    </source>
</evidence>
<keyword evidence="7" id="KW-1185">Reference proteome</keyword>
<evidence type="ECO:0000313" key="6">
    <source>
        <dbReference type="EMBL" id="KOX93669.1"/>
    </source>
</evidence>
<feature type="domain" description="Aldehyde dehydrogenase" evidence="5">
    <location>
        <begin position="19"/>
        <end position="477"/>
    </location>
</feature>
<sequence>MSQPDSQTAWSQLYIDGEWRDAEASETIPVTNPATGEKLAAVPAGTVGDINDAYQAADAAQSDWAALSREERNEYVQSMIGVMQDRLDEIVELLATESGSVQAKATAEANFAMADFQSALEMVPPEEEVRDSMYHEDKDHHIVREPAGVVGIISPWNFPLHLTTRALGPALALGNTVVIKPATDTPITGGLLLADIAEEAGLPDGVVNVVTGHGSDIGDRMAGHPTARVMSFTGSTAVGRSVASQAGDALALPALELGGNGPFVVTEDADIEAAAKAGSVGAFGHQGQVCISINRHLVHEAVYDEYVEKLVEHAESLTIGNPLDEDVEFGPIINESQVEQLTSFIEQTVDAGATLETGGEVEDLFLEPTVLSECTNDMSAACNEHFGPVAPVIPFESDEEAVELANDTEYGLAAGVYSGDIEHGRTIADQIDAGMVHVNDHPIQDEPNAPFGGMKNSGLGRYNGEWIMDELTETKWISVQHEERDYQLL</sequence>
<evidence type="ECO:0000256" key="4">
    <source>
        <dbReference type="ARBA" id="ARBA00023027"/>
    </source>
</evidence>
<dbReference type="SUPFAM" id="SSF53720">
    <property type="entry name" value="ALDH-like"/>
    <property type="match status" value="1"/>
</dbReference>
<dbReference type="GO" id="GO:0016620">
    <property type="term" value="F:oxidoreductase activity, acting on the aldehyde or oxo group of donors, NAD or NADP as acceptor"/>
    <property type="evidence" value="ECO:0007669"/>
    <property type="project" value="InterPro"/>
</dbReference>
<dbReference type="InterPro" id="IPR016161">
    <property type="entry name" value="Ald_DH/histidinol_DH"/>
</dbReference>
<dbReference type="FunFam" id="3.40.309.10:FF:000009">
    <property type="entry name" value="Aldehyde dehydrogenase A"/>
    <property type="match status" value="1"/>
</dbReference>
<dbReference type="InterPro" id="IPR016163">
    <property type="entry name" value="Ald_DH_C"/>
</dbReference>
<evidence type="ECO:0000256" key="3">
    <source>
        <dbReference type="ARBA" id="ARBA00023002"/>
    </source>
</evidence>
<proteinExistence type="inferred from homology"/>
<dbReference type="STRING" id="1705562.AMS69_07020"/>
<dbReference type="AlphaFoldDB" id="A0A0M9AK50"/>
<dbReference type="Gene3D" id="3.40.309.10">
    <property type="entry name" value="Aldehyde Dehydrogenase, Chain A, domain 2"/>
    <property type="match status" value="1"/>
</dbReference>
<name>A0A0M9AK50_9EURY</name>
<comment type="similarity">
    <text evidence="1">Belongs to the aldehyde dehydrogenase family.</text>
</comment>
<organism evidence="6 7">
    <name type="scientific">Haloarcula rubripromontorii</name>
    <dbReference type="NCBI Taxonomy" id="1705562"/>
    <lineage>
        <taxon>Archaea</taxon>
        <taxon>Methanobacteriati</taxon>
        <taxon>Methanobacteriota</taxon>
        <taxon>Stenosarchaea group</taxon>
        <taxon>Halobacteria</taxon>
        <taxon>Halobacteriales</taxon>
        <taxon>Haloarculaceae</taxon>
        <taxon>Haloarcula</taxon>
    </lineage>
</organism>
<evidence type="ECO:0000256" key="2">
    <source>
        <dbReference type="ARBA" id="ARBA00011881"/>
    </source>
</evidence>
<reference evidence="6 7" key="1">
    <citation type="submission" date="2015-08" db="EMBL/GenBank/DDBJ databases">
        <title>Genomes of Isolates from Cabo Rojo, PR.</title>
        <authorList>
            <person name="Sanchez-Nieves R.L."/>
            <person name="Montalvo-Rodriguez R."/>
        </authorList>
    </citation>
    <scope>NUCLEOTIDE SEQUENCE [LARGE SCALE GENOMIC DNA]</scope>
    <source>
        <strain evidence="6 7">SL3</strain>
    </source>
</reference>
<keyword evidence="4" id="KW-0520">NAD</keyword>
<dbReference type="PANTHER" id="PTHR42986:SF1">
    <property type="entry name" value="BENZALDEHYDE DEHYDROGENASE YFMT"/>
    <property type="match status" value="1"/>
</dbReference>
<dbReference type="Proteomes" id="UP000037729">
    <property type="component" value="Unassembled WGS sequence"/>
</dbReference>
<dbReference type="PANTHER" id="PTHR42986">
    <property type="entry name" value="BENZALDEHYDE DEHYDROGENASE YFMT"/>
    <property type="match status" value="1"/>
</dbReference>
<evidence type="ECO:0000313" key="7">
    <source>
        <dbReference type="Proteomes" id="UP000037729"/>
    </source>
</evidence>
<dbReference type="InterPro" id="IPR015590">
    <property type="entry name" value="Aldehyde_DH_dom"/>
</dbReference>
<comment type="caution">
    <text evidence="6">The sequence shown here is derived from an EMBL/GenBank/DDBJ whole genome shotgun (WGS) entry which is preliminary data.</text>
</comment>
<keyword evidence="3" id="KW-0560">Oxidoreductase</keyword>
<gene>
    <name evidence="6" type="ORF">AMS69_07020</name>
</gene>
<dbReference type="FunFam" id="3.40.605.10:FF:000007">
    <property type="entry name" value="NAD/NADP-dependent betaine aldehyde dehydrogenase"/>
    <property type="match status" value="1"/>
</dbReference>
<dbReference type="OrthoDB" id="6342at2157"/>
<evidence type="ECO:0000256" key="1">
    <source>
        <dbReference type="ARBA" id="ARBA00009986"/>
    </source>
</evidence>
<dbReference type="Pfam" id="PF00171">
    <property type="entry name" value="Aldedh"/>
    <property type="match status" value="1"/>
</dbReference>
<comment type="subunit">
    <text evidence="2">Homotetramer.</text>
</comment>
<accession>A0A0M9AK50</accession>
<dbReference type="InterPro" id="IPR016162">
    <property type="entry name" value="Ald_DH_N"/>
</dbReference>
<dbReference type="RefSeq" id="WP_053967360.1">
    <property type="nucleotide sequence ID" value="NZ_LIUF01000002.1"/>
</dbReference>
<dbReference type="PATRIC" id="fig|1705562.3.peg.2471"/>
<dbReference type="EMBL" id="LIUF01000002">
    <property type="protein sequence ID" value="KOX93669.1"/>
    <property type="molecule type" value="Genomic_DNA"/>
</dbReference>
<dbReference type="Gene3D" id="3.40.605.10">
    <property type="entry name" value="Aldehyde Dehydrogenase, Chain A, domain 1"/>
    <property type="match status" value="1"/>
</dbReference>